<proteinExistence type="predicted"/>
<keyword evidence="3" id="KW-1185">Reference proteome</keyword>
<evidence type="ECO:0000256" key="1">
    <source>
        <dbReference type="SAM" id="Phobius"/>
    </source>
</evidence>
<keyword evidence="1" id="KW-1133">Transmembrane helix</keyword>
<gene>
    <name evidence="2" type="ORF">PMAYCL1PPCAC_03775</name>
</gene>
<keyword evidence="1" id="KW-0472">Membrane</keyword>
<feature type="transmembrane region" description="Helical" evidence="1">
    <location>
        <begin position="12"/>
        <end position="32"/>
    </location>
</feature>
<protein>
    <submittedName>
        <fullName evidence="2">Uncharacterized protein</fullName>
    </submittedName>
</protein>
<sequence>NPRLIKRWAYTYLSLNLGSTIVIFSYSFGRYALKPDEYLLFLSLITFFTLPFLIGVFVSVHHERRPHQFLFALYATCQALLISITWLFQCGLVLFYEPSDSNEPETQYS</sequence>
<feature type="non-terminal residue" evidence="2">
    <location>
        <position position="1"/>
    </location>
</feature>
<feature type="non-terminal residue" evidence="2">
    <location>
        <position position="109"/>
    </location>
</feature>
<evidence type="ECO:0000313" key="2">
    <source>
        <dbReference type="EMBL" id="GMR33580.1"/>
    </source>
</evidence>
<dbReference type="AlphaFoldDB" id="A0AAN4Z9C0"/>
<comment type="caution">
    <text evidence="2">The sequence shown here is derived from an EMBL/GenBank/DDBJ whole genome shotgun (WGS) entry which is preliminary data.</text>
</comment>
<organism evidence="2 3">
    <name type="scientific">Pristionchus mayeri</name>
    <dbReference type="NCBI Taxonomy" id="1317129"/>
    <lineage>
        <taxon>Eukaryota</taxon>
        <taxon>Metazoa</taxon>
        <taxon>Ecdysozoa</taxon>
        <taxon>Nematoda</taxon>
        <taxon>Chromadorea</taxon>
        <taxon>Rhabditida</taxon>
        <taxon>Rhabditina</taxon>
        <taxon>Diplogasteromorpha</taxon>
        <taxon>Diplogasteroidea</taxon>
        <taxon>Neodiplogasteridae</taxon>
        <taxon>Pristionchus</taxon>
    </lineage>
</organism>
<keyword evidence="1" id="KW-0812">Transmembrane</keyword>
<feature type="transmembrane region" description="Helical" evidence="1">
    <location>
        <begin position="70"/>
        <end position="96"/>
    </location>
</feature>
<accession>A0AAN4Z9C0</accession>
<dbReference type="EMBL" id="BTRK01000001">
    <property type="protein sequence ID" value="GMR33580.1"/>
    <property type="molecule type" value="Genomic_DNA"/>
</dbReference>
<reference evidence="3" key="1">
    <citation type="submission" date="2022-10" db="EMBL/GenBank/DDBJ databases">
        <title>Genome assembly of Pristionchus species.</title>
        <authorList>
            <person name="Yoshida K."/>
            <person name="Sommer R.J."/>
        </authorList>
    </citation>
    <scope>NUCLEOTIDE SEQUENCE [LARGE SCALE GENOMIC DNA]</scope>
    <source>
        <strain evidence="3">RS5460</strain>
    </source>
</reference>
<evidence type="ECO:0000313" key="3">
    <source>
        <dbReference type="Proteomes" id="UP001328107"/>
    </source>
</evidence>
<feature type="transmembrane region" description="Helical" evidence="1">
    <location>
        <begin position="38"/>
        <end position="58"/>
    </location>
</feature>
<name>A0AAN4Z9C0_9BILA</name>
<dbReference type="Proteomes" id="UP001328107">
    <property type="component" value="Unassembled WGS sequence"/>
</dbReference>